<dbReference type="RefSeq" id="WP_002848096.1">
    <property type="nucleotide sequence ID" value="NZ_ADKM02000055.1"/>
</dbReference>
<dbReference type="OrthoDB" id="2081754at2"/>
<dbReference type="STRING" id="246199.CUS_4373"/>
<dbReference type="eggNOG" id="ENOG502ZAVH">
    <property type="taxonomic scope" value="Bacteria"/>
</dbReference>
<evidence type="ECO:0000313" key="2">
    <source>
        <dbReference type="Proteomes" id="UP000004259"/>
    </source>
</evidence>
<gene>
    <name evidence="1" type="ORF">CUS_4373</name>
</gene>
<name>E9SAD1_RUMAL</name>
<sequence length="237" mass="27873">MKYYNAIGNRAYSQREEWVDNGNGNYCNVYFRIDTIGFECVNGCFDKEDDRKAFYEEATKIISKFGIKESSGFRQNNEYLYAHPQNISGIVAKSKIKAVAEAIDNSDTMSIRWVDVYEEYAFISDDDYKEILDSKRAEIIRFITENCRTKRTNLYHSSFSVAVDVQERFKENRINDIENINKHGMTYKYIVGVIKWLVENNYLVTAKDEYIRSLNKTEQKKNRINYEKLYDSIKKGA</sequence>
<evidence type="ECO:0000313" key="1">
    <source>
        <dbReference type="EMBL" id="EGC03762.1"/>
    </source>
</evidence>
<accession>E9SAD1</accession>
<dbReference type="EMBL" id="ADKM02000055">
    <property type="protein sequence ID" value="EGC03762.1"/>
    <property type="molecule type" value="Genomic_DNA"/>
</dbReference>
<keyword evidence="2" id="KW-1185">Reference proteome</keyword>
<reference evidence="1 2" key="1">
    <citation type="submission" date="2011-02" db="EMBL/GenBank/DDBJ databases">
        <authorList>
            <person name="Nelson K.E."/>
            <person name="Sutton G."/>
            <person name="Torralba M."/>
            <person name="Durkin S."/>
            <person name="Harkins D."/>
            <person name="Montgomery R."/>
            <person name="Ziemer C."/>
            <person name="Klaassens E."/>
            <person name="Ocuiv P."/>
            <person name="Morrison M."/>
        </authorList>
    </citation>
    <scope>NUCLEOTIDE SEQUENCE [LARGE SCALE GENOMIC DNA]</scope>
    <source>
        <strain evidence="1 2">8</strain>
    </source>
</reference>
<dbReference type="AlphaFoldDB" id="E9SAD1"/>
<comment type="caution">
    <text evidence="1">The sequence shown here is derived from an EMBL/GenBank/DDBJ whole genome shotgun (WGS) entry which is preliminary data.</text>
</comment>
<proteinExistence type="predicted"/>
<protein>
    <submittedName>
        <fullName evidence="1">Conserved domain protein</fullName>
    </submittedName>
</protein>
<dbReference type="Proteomes" id="UP000004259">
    <property type="component" value="Unassembled WGS sequence"/>
</dbReference>
<organism evidence="1 2">
    <name type="scientific">Ruminococcus albus 8</name>
    <dbReference type="NCBI Taxonomy" id="246199"/>
    <lineage>
        <taxon>Bacteria</taxon>
        <taxon>Bacillati</taxon>
        <taxon>Bacillota</taxon>
        <taxon>Clostridia</taxon>
        <taxon>Eubacteriales</taxon>
        <taxon>Oscillospiraceae</taxon>
        <taxon>Ruminococcus</taxon>
    </lineage>
</organism>